<evidence type="ECO:0000313" key="12">
    <source>
        <dbReference type="Proteomes" id="UP000246099"/>
    </source>
</evidence>
<keyword evidence="5 6" id="KW-0624">Polysaccharide degradation</keyword>
<dbReference type="PROSITE" id="PS00592">
    <property type="entry name" value="GH9_2"/>
    <property type="match status" value="1"/>
</dbReference>
<dbReference type="PANTHER" id="PTHR22298">
    <property type="entry name" value="ENDO-1,4-BETA-GLUCANASE"/>
    <property type="match status" value="1"/>
</dbReference>
<feature type="domain" description="Cellulase Ig-like" evidence="10">
    <location>
        <begin position="20"/>
        <end position="101"/>
    </location>
</feature>
<gene>
    <name evidence="11" type="ORF">DLD77_09845</name>
</gene>
<feature type="signal peptide" evidence="8">
    <location>
        <begin position="1"/>
        <end position="19"/>
    </location>
</feature>
<feature type="active site" evidence="7">
    <location>
        <position position="549"/>
    </location>
</feature>
<feature type="domain" description="Glycoside hydrolase family 9" evidence="9">
    <location>
        <begin position="119"/>
        <end position="561"/>
    </location>
</feature>
<dbReference type="Pfam" id="PF02927">
    <property type="entry name" value="CelD_N"/>
    <property type="match status" value="1"/>
</dbReference>
<feature type="active site" evidence="6">
    <location>
        <position position="498"/>
    </location>
</feature>
<evidence type="ECO:0000256" key="6">
    <source>
        <dbReference type="PROSITE-ProRule" id="PRU10059"/>
    </source>
</evidence>
<dbReference type="InterPro" id="IPR014756">
    <property type="entry name" value="Ig_E-set"/>
</dbReference>
<evidence type="ECO:0000256" key="5">
    <source>
        <dbReference type="ARBA" id="ARBA00023326"/>
    </source>
</evidence>
<name>A0ABN5M089_9BACT</name>
<dbReference type="SUPFAM" id="SSF81296">
    <property type="entry name" value="E set domains"/>
    <property type="match status" value="1"/>
</dbReference>
<organism evidence="11 12">
    <name type="scientific">Chitinophaga alhagiae</name>
    <dbReference type="NCBI Taxonomy" id="2203219"/>
    <lineage>
        <taxon>Bacteria</taxon>
        <taxon>Pseudomonadati</taxon>
        <taxon>Bacteroidota</taxon>
        <taxon>Chitinophagia</taxon>
        <taxon>Chitinophagales</taxon>
        <taxon>Chitinophagaceae</taxon>
        <taxon>Chitinophaga</taxon>
    </lineage>
</organism>
<evidence type="ECO:0000256" key="2">
    <source>
        <dbReference type="ARBA" id="ARBA00022801"/>
    </source>
</evidence>
<evidence type="ECO:0000259" key="10">
    <source>
        <dbReference type="Pfam" id="PF02927"/>
    </source>
</evidence>
<dbReference type="InterPro" id="IPR008928">
    <property type="entry name" value="6-hairpin_glycosidase_sf"/>
</dbReference>
<proteinExistence type="inferred from homology"/>
<keyword evidence="8" id="KW-0732">Signal</keyword>
<dbReference type="InterPro" id="IPR033126">
    <property type="entry name" value="Glyco_hydro_9_Asp/Glu_AS"/>
</dbReference>
<dbReference type="RefSeq" id="WP_119078184.1">
    <property type="nucleotide sequence ID" value="NZ_CP029600.1"/>
</dbReference>
<reference evidence="11 12" key="1">
    <citation type="submission" date="2018-05" db="EMBL/GenBank/DDBJ databases">
        <title>Chitinophaga sp. nov., isolated from rhizosphere soil of Alhagi.</title>
        <authorList>
            <person name="Liu Y."/>
        </authorList>
    </citation>
    <scope>NUCLEOTIDE SEQUENCE [LARGE SCALE GENOMIC DNA]</scope>
    <source>
        <strain evidence="11 12">T22</strain>
    </source>
</reference>
<comment type="catalytic activity">
    <reaction evidence="8">
        <text>Endohydrolysis of (1-&gt;4)-beta-D-glucosidic linkages in cellulose, lichenin and cereal beta-D-glucans.</text>
        <dbReference type="EC" id="3.2.1.4"/>
    </reaction>
</comment>
<dbReference type="PROSITE" id="PS00698">
    <property type="entry name" value="GH9_3"/>
    <property type="match status" value="1"/>
</dbReference>
<comment type="similarity">
    <text evidence="1 6 8">Belongs to the glycosyl hydrolase 9 (cellulase E) family.</text>
</comment>
<dbReference type="InterPro" id="IPR012341">
    <property type="entry name" value="6hp_glycosidase-like_sf"/>
</dbReference>
<evidence type="ECO:0000256" key="3">
    <source>
        <dbReference type="ARBA" id="ARBA00023277"/>
    </source>
</evidence>
<dbReference type="InterPro" id="IPR004197">
    <property type="entry name" value="Cellulase_Ig-like"/>
</dbReference>
<keyword evidence="8" id="KW-0136">Cellulose degradation</keyword>
<evidence type="ECO:0000259" key="9">
    <source>
        <dbReference type="Pfam" id="PF00759"/>
    </source>
</evidence>
<dbReference type="Gene3D" id="1.50.10.10">
    <property type="match status" value="1"/>
</dbReference>
<feature type="active site" evidence="7">
    <location>
        <position position="540"/>
    </location>
</feature>
<dbReference type="InterPro" id="IPR013783">
    <property type="entry name" value="Ig-like_fold"/>
</dbReference>
<feature type="chain" id="PRO_5045007194" description="Endoglucanase" evidence="8">
    <location>
        <begin position="20"/>
        <end position="578"/>
    </location>
</feature>
<evidence type="ECO:0000256" key="8">
    <source>
        <dbReference type="RuleBase" id="RU361166"/>
    </source>
</evidence>
<keyword evidence="4 6" id="KW-0326">Glycosidase</keyword>
<evidence type="ECO:0000256" key="7">
    <source>
        <dbReference type="PROSITE-ProRule" id="PRU10060"/>
    </source>
</evidence>
<dbReference type="Proteomes" id="UP000246099">
    <property type="component" value="Chromosome"/>
</dbReference>
<dbReference type="Gene3D" id="2.60.40.10">
    <property type="entry name" value="Immunoglobulins"/>
    <property type="match status" value="1"/>
</dbReference>
<keyword evidence="12" id="KW-1185">Reference proteome</keyword>
<keyword evidence="2 6" id="KW-0378">Hydrolase</keyword>
<evidence type="ECO:0000256" key="4">
    <source>
        <dbReference type="ARBA" id="ARBA00023295"/>
    </source>
</evidence>
<dbReference type="SUPFAM" id="SSF48208">
    <property type="entry name" value="Six-hairpin glycosidases"/>
    <property type="match status" value="1"/>
</dbReference>
<sequence length="578" mass="62886">MKGTSVASMLLLLSFSAFAQSAQVRLNQAGFYTSAPKTALVTGRVAATAFYVLAANGKDTVFTGQLGEEKQSAYSSTTTRAADFSALQKKGRFMLAVPGAGRSYTFEIGDNAAAQTAIASLKGYYYQRASMPLEERYAGTWHRPAGHPDTAVLIHASAADGHRPEGAVIAASGGWYDAGDYNKYIVNSGITMGTLLAAYEDFPAWFKNVRTNIPESGNAVPDLLDEVIYNLRWMLTMQSPDDGGVYHKCTNATFDKMIMPAMATAPRYVVQKSTAAALDFAAVTAQAARVLRAFEKELPGLADSCRRAAGKAWEWAVQHPAVTYEQDRLNEQFKPAISTGAYGDRHFADEWLWAAAELYVTTRQEQYRAVVERHLNDSVGLPTWSNVGMLAYYTLLRQGNRLAAPLKSRVISMADRYIEKAQNNAFGTVMGQSARDFNWGGNANAANQGILLVRAYLLTGNKKYIDYALTNFDYLLGRNATGYSFVTGVGSKTPMFPHHRPSIADGIAAPVPGLLAGGPNKGMQDKCVYAFTETETAYEDVECSYASNEIAINWNAPLVYLAHALEALKEKVGYTAGK</sequence>
<dbReference type="EMBL" id="CP029600">
    <property type="protein sequence ID" value="AWO01977.1"/>
    <property type="molecule type" value="Genomic_DNA"/>
</dbReference>
<dbReference type="Pfam" id="PF00759">
    <property type="entry name" value="Glyco_hydro_9"/>
    <property type="match status" value="1"/>
</dbReference>
<keyword evidence="3 6" id="KW-0119">Carbohydrate metabolism</keyword>
<evidence type="ECO:0000313" key="11">
    <source>
        <dbReference type="EMBL" id="AWO01977.1"/>
    </source>
</evidence>
<protein>
    <recommendedName>
        <fullName evidence="8">Endoglucanase</fullName>
        <ecNumber evidence="8">3.2.1.4</ecNumber>
    </recommendedName>
</protein>
<evidence type="ECO:0000256" key="1">
    <source>
        <dbReference type="ARBA" id="ARBA00007072"/>
    </source>
</evidence>
<dbReference type="CDD" id="cd02850">
    <property type="entry name" value="E_set_Cellulase_N"/>
    <property type="match status" value="1"/>
</dbReference>
<accession>A0ABN5M089</accession>
<dbReference type="EC" id="3.2.1.4" evidence="8"/>
<dbReference type="InterPro" id="IPR018221">
    <property type="entry name" value="Glyco_hydro_9_His_AS"/>
</dbReference>
<dbReference type="InterPro" id="IPR001701">
    <property type="entry name" value="Glyco_hydro_9"/>
</dbReference>